<evidence type="ECO:0000256" key="3">
    <source>
        <dbReference type="ARBA" id="ARBA00022670"/>
    </source>
</evidence>
<organism evidence="12 13">
    <name type="scientific">Hypericibacter adhaerens</name>
    <dbReference type="NCBI Taxonomy" id="2602016"/>
    <lineage>
        <taxon>Bacteria</taxon>
        <taxon>Pseudomonadati</taxon>
        <taxon>Pseudomonadota</taxon>
        <taxon>Alphaproteobacteria</taxon>
        <taxon>Rhodospirillales</taxon>
        <taxon>Dongiaceae</taxon>
        <taxon>Hypericibacter</taxon>
    </lineage>
</organism>
<dbReference type="Proteomes" id="UP000325797">
    <property type="component" value="Chromosome"/>
</dbReference>
<dbReference type="PRINTS" id="PR00781">
    <property type="entry name" value="LIPOSIGPTASE"/>
</dbReference>
<comment type="subcellular location">
    <subcellularLocation>
        <location evidence="9">Cell membrane</location>
        <topology evidence="9">Multi-pass membrane protein</topology>
    </subcellularLocation>
</comment>
<dbReference type="Pfam" id="PF01252">
    <property type="entry name" value="Peptidase_A8"/>
    <property type="match status" value="1"/>
</dbReference>
<evidence type="ECO:0000256" key="2">
    <source>
        <dbReference type="ARBA" id="ARBA00022475"/>
    </source>
</evidence>
<dbReference type="AlphaFoldDB" id="A0A5J6MUD4"/>
<evidence type="ECO:0000256" key="5">
    <source>
        <dbReference type="ARBA" id="ARBA00022750"/>
    </source>
</evidence>
<sequence>MWRWGVAAAVLVLILDQLSKWVILTQVMDPPVAITVLPIFDLVLAWNRGVSFSMFSSDGAHAPYLLSGFAVLVAAALGFWLSRVKTLLPALGLGLVIGGALGNVVDRLRFGAVVDFLYFHYAGWGWPAFNLADSVITVGVGLLLIDGLFGKVRPAK</sequence>
<dbReference type="NCBIfam" id="TIGR00077">
    <property type="entry name" value="lspA"/>
    <property type="match status" value="1"/>
</dbReference>
<dbReference type="PANTHER" id="PTHR33695">
    <property type="entry name" value="LIPOPROTEIN SIGNAL PEPTIDASE"/>
    <property type="match status" value="1"/>
</dbReference>
<feature type="transmembrane region" description="Helical" evidence="9">
    <location>
        <begin position="62"/>
        <end position="81"/>
    </location>
</feature>
<feature type="active site" evidence="9">
    <location>
        <position position="133"/>
    </location>
</feature>
<evidence type="ECO:0000256" key="4">
    <source>
        <dbReference type="ARBA" id="ARBA00022692"/>
    </source>
</evidence>
<dbReference type="GO" id="GO:0005886">
    <property type="term" value="C:plasma membrane"/>
    <property type="evidence" value="ECO:0007669"/>
    <property type="project" value="UniProtKB-SubCell"/>
</dbReference>
<comment type="function">
    <text evidence="9 10">This protein specifically catalyzes the removal of signal peptides from prolipoproteins.</text>
</comment>
<dbReference type="GO" id="GO:0006508">
    <property type="term" value="P:proteolysis"/>
    <property type="evidence" value="ECO:0007669"/>
    <property type="project" value="UniProtKB-KW"/>
</dbReference>
<dbReference type="EMBL" id="CP042582">
    <property type="protein sequence ID" value="QEX20787.1"/>
    <property type="molecule type" value="Genomic_DNA"/>
</dbReference>
<dbReference type="PANTHER" id="PTHR33695:SF1">
    <property type="entry name" value="LIPOPROTEIN SIGNAL PEPTIDASE"/>
    <property type="match status" value="1"/>
</dbReference>
<evidence type="ECO:0000256" key="6">
    <source>
        <dbReference type="ARBA" id="ARBA00022801"/>
    </source>
</evidence>
<feature type="active site" evidence="9">
    <location>
        <position position="115"/>
    </location>
</feature>
<dbReference type="OrthoDB" id="9810259at2"/>
<dbReference type="HAMAP" id="MF_00161">
    <property type="entry name" value="LspA"/>
    <property type="match status" value="1"/>
</dbReference>
<evidence type="ECO:0000256" key="9">
    <source>
        <dbReference type="HAMAP-Rule" id="MF_00161"/>
    </source>
</evidence>
<name>A0A5J6MUD4_9PROT</name>
<dbReference type="KEGG" id="hadh:FRZ61_07060"/>
<keyword evidence="6 9" id="KW-0378">Hydrolase</keyword>
<evidence type="ECO:0000313" key="13">
    <source>
        <dbReference type="Proteomes" id="UP000325797"/>
    </source>
</evidence>
<evidence type="ECO:0000256" key="10">
    <source>
        <dbReference type="RuleBase" id="RU000594"/>
    </source>
</evidence>
<keyword evidence="12" id="KW-0449">Lipoprotein</keyword>
<comment type="similarity">
    <text evidence="1 9 11">Belongs to the peptidase A8 family.</text>
</comment>
<feature type="transmembrane region" description="Helical" evidence="9">
    <location>
        <begin position="87"/>
        <end position="105"/>
    </location>
</feature>
<evidence type="ECO:0000313" key="12">
    <source>
        <dbReference type="EMBL" id="QEX20787.1"/>
    </source>
</evidence>
<comment type="catalytic activity">
    <reaction evidence="9 10">
        <text>Release of signal peptides from bacterial membrane prolipoproteins. Hydrolyzes -Xaa-Yaa-Zaa-|-(S,diacylglyceryl)Cys-, in which Xaa is hydrophobic (preferably Leu), and Yaa (Ala or Ser) and Zaa (Gly or Ala) have small, neutral side chains.</text>
        <dbReference type="EC" id="3.4.23.36"/>
    </reaction>
</comment>
<dbReference type="GO" id="GO:0004190">
    <property type="term" value="F:aspartic-type endopeptidase activity"/>
    <property type="evidence" value="ECO:0007669"/>
    <property type="project" value="UniProtKB-UniRule"/>
</dbReference>
<keyword evidence="8 9" id="KW-0472">Membrane</keyword>
<dbReference type="PROSITE" id="PS00855">
    <property type="entry name" value="SPASE_II"/>
    <property type="match status" value="1"/>
</dbReference>
<evidence type="ECO:0000256" key="7">
    <source>
        <dbReference type="ARBA" id="ARBA00022989"/>
    </source>
</evidence>
<comment type="caution">
    <text evidence="9">Lacks conserved residue(s) required for the propagation of feature annotation.</text>
</comment>
<keyword evidence="5 9" id="KW-0064">Aspartyl protease</keyword>
<dbReference type="UniPathway" id="UPA00665"/>
<gene>
    <name evidence="9 12" type="primary">lspA</name>
    <name evidence="12" type="ORF">FRZ61_07060</name>
</gene>
<comment type="pathway">
    <text evidence="9">Protein modification; lipoprotein biosynthesis (signal peptide cleavage).</text>
</comment>
<keyword evidence="4 9" id="KW-0812">Transmembrane</keyword>
<evidence type="ECO:0000256" key="11">
    <source>
        <dbReference type="RuleBase" id="RU004181"/>
    </source>
</evidence>
<evidence type="ECO:0000256" key="1">
    <source>
        <dbReference type="ARBA" id="ARBA00006139"/>
    </source>
</evidence>
<keyword evidence="7 9" id="KW-1133">Transmembrane helix</keyword>
<proteinExistence type="inferred from homology"/>
<keyword evidence="3 9" id="KW-0645">Protease</keyword>
<keyword evidence="2 9" id="KW-1003">Cell membrane</keyword>
<protein>
    <recommendedName>
        <fullName evidence="9">Lipoprotein signal peptidase</fullName>
        <ecNumber evidence="9">3.4.23.36</ecNumber>
    </recommendedName>
    <alternativeName>
        <fullName evidence="9">Prolipoprotein signal peptidase</fullName>
    </alternativeName>
    <alternativeName>
        <fullName evidence="9">Signal peptidase II</fullName>
        <shortName evidence="9">SPase II</shortName>
    </alternativeName>
</protein>
<dbReference type="InterPro" id="IPR001872">
    <property type="entry name" value="Peptidase_A8"/>
</dbReference>
<accession>A0A5J6MUD4</accession>
<dbReference type="EC" id="3.4.23.36" evidence="9"/>
<reference evidence="12 13" key="1">
    <citation type="submission" date="2019-08" db="EMBL/GenBank/DDBJ databases">
        <title>Hyperibacter terrae gen. nov., sp. nov. and Hyperibacter viscosus sp. nov., two new members in the family Rhodospirillaceae isolated from the rhizosphere of Hypericum perforatum.</title>
        <authorList>
            <person name="Noviana Z."/>
        </authorList>
    </citation>
    <scope>NUCLEOTIDE SEQUENCE [LARGE SCALE GENOMIC DNA]</scope>
    <source>
        <strain evidence="12 13">R5959</strain>
    </source>
</reference>
<evidence type="ECO:0000256" key="8">
    <source>
        <dbReference type="ARBA" id="ARBA00023136"/>
    </source>
</evidence>
<keyword evidence="13" id="KW-1185">Reference proteome</keyword>